<reference evidence="3 4" key="1">
    <citation type="journal article" date="2012" name="Science">
        <title>The Paleozoic origin of enzymatic lignin decomposition reconstructed from 31 fungal genomes.</title>
        <authorList>
            <person name="Floudas D."/>
            <person name="Binder M."/>
            <person name="Riley R."/>
            <person name="Barry K."/>
            <person name="Blanchette R.A."/>
            <person name="Henrissat B."/>
            <person name="Martinez A.T."/>
            <person name="Otillar R."/>
            <person name="Spatafora J.W."/>
            <person name="Yadav J.S."/>
            <person name="Aerts A."/>
            <person name="Benoit I."/>
            <person name="Boyd A."/>
            <person name="Carlson A."/>
            <person name="Copeland A."/>
            <person name="Coutinho P.M."/>
            <person name="de Vries R.P."/>
            <person name="Ferreira P."/>
            <person name="Findley K."/>
            <person name="Foster B."/>
            <person name="Gaskell J."/>
            <person name="Glotzer D."/>
            <person name="Gorecki P."/>
            <person name="Heitman J."/>
            <person name="Hesse C."/>
            <person name="Hori C."/>
            <person name="Igarashi K."/>
            <person name="Jurgens J.A."/>
            <person name="Kallen N."/>
            <person name="Kersten P."/>
            <person name="Kohler A."/>
            <person name="Kuees U."/>
            <person name="Kumar T.K.A."/>
            <person name="Kuo A."/>
            <person name="LaButti K."/>
            <person name="Larrondo L.F."/>
            <person name="Lindquist E."/>
            <person name="Ling A."/>
            <person name="Lombard V."/>
            <person name="Lucas S."/>
            <person name="Lundell T."/>
            <person name="Martin R."/>
            <person name="McLaughlin D.J."/>
            <person name="Morgenstern I."/>
            <person name="Morin E."/>
            <person name="Murat C."/>
            <person name="Nagy L.G."/>
            <person name="Nolan M."/>
            <person name="Ohm R.A."/>
            <person name="Patyshakuliyeva A."/>
            <person name="Rokas A."/>
            <person name="Ruiz-Duenas F.J."/>
            <person name="Sabat G."/>
            <person name="Salamov A."/>
            <person name="Samejima M."/>
            <person name="Schmutz J."/>
            <person name="Slot J.C."/>
            <person name="St John F."/>
            <person name="Stenlid J."/>
            <person name="Sun H."/>
            <person name="Sun S."/>
            <person name="Syed K."/>
            <person name="Tsang A."/>
            <person name="Wiebenga A."/>
            <person name="Young D."/>
            <person name="Pisabarro A."/>
            <person name="Eastwood D.C."/>
            <person name="Martin F."/>
            <person name="Cullen D."/>
            <person name="Grigoriev I.V."/>
            <person name="Hibbett D.S."/>
        </authorList>
    </citation>
    <scope>NUCLEOTIDE SEQUENCE [LARGE SCALE GENOMIC DNA]</scope>
    <source>
        <strain evidence="3 4">MD-104</strain>
    </source>
</reference>
<keyword evidence="4" id="KW-1185">Reference proteome</keyword>
<dbReference type="InterPro" id="IPR032514">
    <property type="entry name" value="GtaA_central"/>
</dbReference>
<dbReference type="Pfam" id="PF16335">
    <property type="entry name" value="GtaA_6_Hairpin"/>
    <property type="match status" value="1"/>
</dbReference>
<organism evidence="3 4">
    <name type="scientific">Wolfiporia cocos (strain MD-104)</name>
    <name type="common">Brown rot fungus</name>
    <dbReference type="NCBI Taxonomy" id="742152"/>
    <lineage>
        <taxon>Eukaryota</taxon>
        <taxon>Fungi</taxon>
        <taxon>Dikarya</taxon>
        <taxon>Basidiomycota</taxon>
        <taxon>Agaricomycotina</taxon>
        <taxon>Agaricomycetes</taxon>
        <taxon>Polyporales</taxon>
        <taxon>Phaeolaceae</taxon>
        <taxon>Wolfiporia</taxon>
    </lineage>
</organism>
<evidence type="ECO:0000313" key="4">
    <source>
        <dbReference type="Proteomes" id="UP000218811"/>
    </source>
</evidence>
<evidence type="ECO:0000313" key="3">
    <source>
        <dbReference type="EMBL" id="PCH44008.1"/>
    </source>
</evidence>
<evidence type="ECO:0000256" key="1">
    <source>
        <dbReference type="SAM" id="MobiDB-lite"/>
    </source>
</evidence>
<accession>A0A2H3K1K8</accession>
<dbReference type="OrthoDB" id="331602at2759"/>
<dbReference type="Proteomes" id="UP000218811">
    <property type="component" value="Unassembled WGS sequence"/>
</dbReference>
<evidence type="ECO:0000259" key="2">
    <source>
        <dbReference type="Pfam" id="PF16335"/>
    </source>
</evidence>
<dbReference type="AlphaFoldDB" id="A0A2H3K1K8"/>
<dbReference type="EMBL" id="KB468157">
    <property type="protein sequence ID" value="PCH44008.1"/>
    <property type="molecule type" value="Genomic_DNA"/>
</dbReference>
<feature type="domain" description="Glutaminase A central" evidence="2">
    <location>
        <begin position="61"/>
        <end position="136"/>
    </location>
</feature>
<name>A0A2H3K1K8_WOLCO</name>
<protein>
    <recommendedName>
        <fullName evidence="2">Glutaminase A central domain-containing protein</fullName>
    </recommendedName>
</protein>
<feature type="region of interest" description="Disordered" evidence="1">
    <location>
        <begin position="258"/>
        <end position="285"/>
    </location>
</feature>
<sequence>MRVQWHTEAIVAVIRAIYRHRYISHVRQTFGALSIGTQSEIRRLDSGRHEHGGVAADAGERNAANMTDLTVRGIIAIYAMSEMSRIAGNRSNATRSISYSAAMFTHEWQALELVGNAAHLLFSYSSCTSLRVFAYNIPAWLSFVAASAQNSMVPQDILHTLTHALYNISVGVFPALYDAVVGAAAGGMVKNARCALAAVRCVHLVQFRCSIRPFALEAVFGTTRVRIPRLDHRTSTLGVCSESVRLYVRSPANRALEIDSRRRKTSTTGRLRDRGSSAPEEVSQDDMHVDDVTAQQIQRLVAEYKVAIKGPQDEQDGFSNDSQLRAAPPASVQEVAGAKIDGLEKEVYDIRGELGAGQRILPCIRVLAAAGIPSRYVQVFNNKRPELREAVEEIFCVKFTPYASGDL</sequence>
<proteinExistence type="predicted"/>
<gene>
    <name evidence="3" type="ORF">WOLCODRAFT_154053</name>
</gene>